<dbReference type="Gene3D" id="3.40.50.300">
    <property type="entry name" value="P-loop containing nucleotide triphosphate hydrolases"/>
    <property type="match status" value="2"/>
</dbReference>
<dbReference type="Proteomes" id="UP001154265">
    <property type="component" value="Unassembled WGS sequence"/>
</dbReference>
<reference evidence="12" key="2">
    <citation type="submission" date="2022-01" db="EMBL/GenBank/DDBJ databases">
        <authorList>
            <person name="Zivanovic Y."/>
            <person name="Moreira D."/>
            <person name="Lopez-Garcia P."/>
        </authorList>
    </citation>
    <scope>NUCLEOTIDE SEQUENCE</scope>
    <source>
        <strain evidence="12">G9</strain>
    </source>
</reference>
<dbReference type="PROSITE" id="PS00039">
    <property type="entry name" value="DEAD_ATP_HELICASE"/>
    <property type="match status" value="1"/>
</dbReference>
<name>A0ABT6EXJ7_9SYNE</name>
<dbReference type="SMART" id="SM00490">
    <property type="entry name" value="HELICc"/>
    <property type="match status" value="1"/>
</dbReference>
<dbReference type="InterPro" id="IPR014014">
    <property type="entry name" value="RNA_helicase_DEAD_Q_motif"/>
</dbReference>
<dbReference type="PROSITE" id="PS51194">
    <property type="entry name" value="HELICASE_CTER"/>
    <property type="match status" value="1"/>
</dbReference>
<evidence type="ECO:0000256" key="1">
    <source>
        <dbReference type="ARBA" id="ARBA00022741"/>
    </source>
</evidence>
<evidence type="ECO:0000256" key="4">
    <source>
        <dbReference type="ARBA" id="ARBA00022840"/>
    </source>
</evidence>
<feature type="domain" description="Helicase ATP-binding" evidence="9">
    <location>
        <begin position="32"/>
        <end position="220"/>
    </location>
</feature>
<dbReference type="InterPro" id="IPR027417">
    <property type="entry name" value="P-loop_NTPase"/>
</dbReference>
<evidence type="ECO:0000259" key="11">
    <source>
        <dbReference type="PROSITE" id="PS51195"/>
    </source>
</evidence>
<keyword evidence="2 7" id="KW-0378">Hydrolase</keyword>
<sequence length="440" mass="48829">MLFSDFGLSEPIVRAVVDCGYTEPTPIQIQGIPEVLAGKDLLAIAQTGTGKTAAFVLPMLHKLSEREELPPPTAKATNKPTKVHRGAIRALILAPTRELALQVEASVQRYSTHLRLKSMTIFGGMAMSPQIRQLRGRVDILVATPGRLLDHLQQGNLSLSQVEMLVLDEADRMLDMGFIRDIRRIISYLPQERQNLLFSATLIHEVKGFASSLLQEPTLIDIRSSQVTADTVAQMVYLVDRERKHHLLTHLIQQAQNDQMLVFTRTKHGADRLVKQLTQEQISAIAIHGNKTQAMRMRALSKFKQASVQVLVATDIAARGIDINQLPHVVNYDLPDCSEDYIHRIGRTGRAGANGKASSLVCGDEYSQLRSIQKLIKQSLPQEVIPGFEPSQQPPAPGKPTNKGRPRRQRRPAASAPSHGNLSPTRTILKDRKQRTRAVT</sequence>
<protein>
    <submittedName>
        <fullName evidence="12">DEAD/DEAH box helicase</fullName>
    </submittedName>
</protein>
<dbReference type="InterPro" id="IPR014001">
    <property type="entry name" value="Helicase_ATP-bd"/>
</dbReference>
<dbReference type="InterPro" id="IPR050079">
    <property type="entry name" value="DEAD_box_RNA_helicase"/>
</dbReference>
<evidence type="ECO:0000256" key="6">
    <source>
        <dbReference type="PROSITE-ProRule" id="PRU00552"/>
    </source>
</evidence>
<comment type="similarity">
    <text evidence="5 7">Belongs to the DEAD box helicase family.</text>
</comment>
<dbReference type="InterPro" id="IPR011545">
    <property type="entry name" value="DEAD/DEAH_box_helicase_dom"/>
</dbReference>
<dbReference type="SMART" id="SM00487">
    <property type="entry name" value="DEXDc"/>
    <property type="match status" value="1"/>
</dbReference>
<dbReference type="PROSITE" id="PS51195">
    <property type="entry name" value="Q_MOTIF"/>
    <property type="match status" value="1"/>
</dbReference>
<proteinExistence type="inferred from homology"/>
<dbReference type="InterPro" id="IPR044742">
    <property type="entry name" value="DEAD/DEAH_RhlB"/>
</dbReference>
<organism evidence="12 13">
    <name type="scientific">Candidatus Synechococcus calcipolaris G9</name>
    <dbReference type="NCBI Taxonomy" id="1497997"/>
    <lineage>
        <taxon>Bacteria</taxon>
        <taxon>Bacillati</taxon>
        <taxon>Cyanobacteriota</taxon>
        <taxon>Cyanophyceae</taxon>
        <taxon>Synechococcales</taxon>
        <taxon>Synechococcaceae</taxon>
        <taxon>Synechococcus</taxon>
    </lineage>
</organism>
<dbReference type="CDD" id="cd18787">
    <property type="entry name" value="SF2_C_DEAD"/>
    <property type="match status" value="1"/>
</dbReference>
<evidence type="ECO:0000259" key="10">
    <source>
        <dbReference type="PROSITE" id="PS51194"/>
    </source>
</evidence>
<keyword evidence="1 7" id="KW-0547">Nucleotide-binding</keyword>
<dbReference type="InterPro" id="IPR001650">
    <property type="entry name" value="Helicase_C-like"/>
</dbReference>
<dbReference type="PANTHER" id="PTHR47959:SF13">
    <property type="entry name" value="ATP-DEPENDENT RNA HELICASE RHLE"/>
    <property type="match status" value="1"/>
</dbReference>
<comment type="caution">
    <text evidence="12">The sequence shown here is derived from an EMBL/GenBank/DDBJ whole genome shotgun (WGS) entry which is preliminary data.</text>
</comment>
<evidence type="ECO:0000256" key="8">
    <source>
        <dbReference type="SAM" id="MobiDB-lite"/>
    </source>
</evidence>
<dbReference type="EMBL" id="JAKKUT010000002">
    <property type="protein sequence ID" value="MDG2990467.1"/>
    <property type="molecule type" value="Genomic_DNA"/>
</dbReference>
<dbReference type="PROSITE" id="PS51192">
    <property type="entry name" value="HELICASE_ATP_BIND_1"/>
    <property type="match status" value="1"/>
</dbReference>
<dbReference type="Pfam" id="PF00271">
    <property type="entry name" value="Helicase_C"/>
    <property type="match status" value="1"/>
</dbReference>
<feature type="domain" description="Helicase C-terminal" evidence="10">
    <location>
        <begin position="231"/>
        <end position="392"/>
    </location>
</feature>
<evidence type="ECO:0000256" key="3">
    <source>
        <dbReference type="ARBA" id="ARBA00022806"/>
    </source>
</evidence>
<evidence type="ECO:0000313" key="13">
    <source>
        <dbReference type="Proteomes" id="UP001154265"/>
    </source>
</evidence>
<dbReference type="RefSeq" id="WP_277866377.1">
    <property type="nucleotide sequence ID" value="NZ_JAKKUT010000002.1"/>
</dbReference>
<evidence type="ECO:0000256" key="7">
    <source>
        <dbReference type="RuleBase" id="RU000492"/>
    </source>
</evidence>
<evidence type="ECO:0000313" key="12">
    <source>
        <dbReference type="EMBL" id="MDG2990467.1"/>
    </source>
</evidence>
<dbReference type="InterPro" id="IPR000629">
    <property type="entry name" value="RNA-helicase_DEAD-box_CS"/>
</dbReference>
<evidence type="ECO:0000256" key="2">
    <source>
        <dbReference type="ARBA" id="ARBA00022801"/>
    </source>
</evidence>
<keyword evidence="13" id="KW-1185">Reference proteome</keyword>
<keyword evidence="3 7" id="KW-0347">Helicase</keyword>
<dbReference type="Pfam" id="PF00270">
    <property type="entry name" value="DEAD"/>
    <property type="match status" value="1"/>
</dbReference>
<evidence type="ECO:0000256" key="5">
    <source>
        <dbReference type="ARBA" id="ARBA00038437"/>
    </source>
</evidence>
<feature type="domain" description="DEAD-box RNA helicase Q" evidence="11">
    <location>
        <begin position="1"/>
        <end position="29"/>
    </location>
</feature>
<feature type="short sequence motif" description="Q motif" evidence="6">
    <location>
        <begin position="1"/>
        <end position="29"/>
    </location>
</feature>
<feature type="region of interest" description="Disordered" evidence="8">
    <location>
        <begin position="385"/>
        <end position="440"/>
    </location>
</feature>
<dbReference type="GO" id="GO:0004386">
    <property type="term" value="F:helicase activity"/>
    <property type="evidence" value="ECO:0007669"/>
    <property type="project" value="UniProtKB-KW"/>
</dbReference>
<feature type="compositionally biased region" description="Basic residues" evidence="8">
    <location>
        <begin position="402"/>
        <end position="411"/>
    </location>
</feature>
<reference evidence="12" key="1">
    <citation type="journal article" date="2022" name="Genome Biol. Evol.">
        <title>A New Gene Family Diagnostic for Intracellular Biomineralization of Amorphous Ca Carbonates by Cyanobacteria.</title>
        <authorList>
            <person name="Benzerara K."/>
            <person name="Duprat E."/>
            <person name="Bitard-Feildel T."/>
            <person name="Caumes G."/>
            <person name="Cassier-Chauvat C."/>
            <person name="Chauvat F."/>
            <person name="Dezi M."/>
            <person name="Diop S.I."/>
            <person name="Gaschignard G."/>
            <person name="Gorgen S."/>
            <person name="Gugger M."/>
            <person name="Lopez-Garcia P."/>
            <person name="Millet M."/>
            <person name="Skouri-Panet F."/>
            <person name="Moreira D."/>
            <person name="Callebaut I."/>
        </authorList>
    </citation>
    <scope>NUCLEOTIDE SEQUENCE</scope>
    <source>
        <strain evidence="12">G9</strain>
    </source>
</reference>
<dbReference type="PANTHER" id="PTHR47959">
    <property type="entry name" value="ATP-DEPENDENT RNA HELICASE RHLE-RELATED"/>
    <property type="match status" value="1"/>
</dbReference>
<accession>A0ABT6EXJ7</accession>
<keyword evidence="4 7" id="KW-0067">ATP-binding</keyword>
<gene>
    <name evidence="12" type="ORF">L3556_05900</name>
</gene>
<evidence type="ECO:0000259" key="9">
    <source>
        <dbReference type="PROSITE" id="PS51192"/>
    </source>
</evidence>
<dbReference type="CDD" id="cd00268">
    <property type="entry name" value="DEADc"/>
    <property type="match status" value="1"/>
</dbReference>
<dbReference type="SUPFAM" id="SSF52540">
    <property type="entry name" value="P-loop containing nucleoside triphosphate hydrolases"/>
    <property type="match status" value="1"/>
</dbReference>